<evidence type="ECO:0000256" key="4">
    <source>
        <dbReference type="ARBA" id="ARBA00022726"/>
    </source>
</evidence>
<dbReference type="Proteomes" id="UP000240042">
    <property type="component" value="Unassembled WGS sequence"/>
</dbReference>
<dbReference type="NCBIfam" id="TIGR01744">
    <property type="entry name" value="XPRTase"/>
    <property type="match status" value="1"/>
</dbReference>
<dbReference type="AlphaFoldDB" id="A0A1I1EMA8"/>
<evidence type="ECO:0000256" key="2">
    <source>
        <dbReference type="ARBA" id="ARBA00022676"/>
    </source>
</evidence>
<dbReference type="PANTHER" id="PTHR43864">
    <property type="entry name" value="HYPOXANTHINE/GUANINE PHOSPHORIBOSYLTRANSFERASE"/>
    <property type="match status" value="1"/>
</dbReference>
<comment type="function">
    <text evidence="5">Converts the preformed base xanthine, a product of nucleic acid breakdown, to xanthosine 5'-monophosphate (XMP), so it can be reused for RNA or DNA synthesis.</text>
</comment>
<comment type="catalytic activity">
    <reaction evidence="5">
        <text>XMP + diphosphate = xanthine + 5-phospho-alpha-D-ribose 1-diphosphate</text>
        <dbReference type="Rhea" id="RHEA:10800"/>
        <dbReference type="ChEBI" id="CHEBI:17712"/>
        <dbReference type="ChEBI" id="CHEBI:33019"/>
        <dbReference type="ChEBI" id="CHEBI:57464"/>
        <dbReference type="ChEBI" id="CHEBI:58017"/>
        <dbReference type="EC" id="2.4.2.22"/>
    </reaction>
</comment>
<comment type="subcellular location">
    <subcellularLocation>
        <location evidence="5">Cytoplasm</location>
    </subcellularLocation>
</comment>
<dbReference type="InterPro" id="IPR000836">
    <property type="entry name" value="PRTase_dom"/>
</dbReference>
<sequence length="192" mass="21298">MESLKKMISLYGTIPSDGVVKVDSFLNHMIDPNLILEIGKELAERFNFEKIDKILTIEASGIAPALGVAFTLGVPVLFAKKSLPSTMKASYQSEVNSFTKKKNYTIFVSEEYISKDEKILIVDDFLAMGHSLLAMNDIIHQAGAQCVGAGIVIEKSFQQGRQILESQGMRIESLVRIKNLSVKEGFIFYDSI</sequence>
<dbReference type="GO" id="GO:0000310">
    <property type="term" value="F:xanthine phosphoribosyltransferase activity"/>
    <property type="evidence" value="ECO:0007669"/>
    <property type="project" value="UniProtKB-UniRule"/>
</dbReference>
<keyword evidence="3 5" id="KW-0808">Transferase</keyword>
<evidence type="ECO:0000256" key="5">
    <source>
        <dbReference type="HAMAP-Rule" id="MF_01184"/>
    </source>
</evidence>
<name>A0A1I1EMA8_BREAD</name>
<accession>A0A1I1EMA8</accession>
<dbReference type="CDD" id="cd06223">
    <property type="entry name" value="PRTases_typeI"/>
    <property type="match status" value="1"/>
</dbReference>
<reference evidence="9" key="1">
    <citation type="submission" date="2016-10" db="EMBL/GenBank/DDBJ databases">
        <authorList>
            <person name="Varghese N."/>
            <person name="Submissions S."/>
        </authorList>
    </citation>
    <scope>NUCLEOTIDE SEQUENCE [LARGE SCALE GENOMIC DNA]</scope>
    <source>
        <strain evidence="9">ATCC 43811</strain>
    </source>
</reference>
<keyword evidence="9" id="KW-1185">Reference proteome</keyword>
<feature type="binding site" evidence="5">
    <location>
        <position position="155"/>
    </location>
    <ligand>
        <name>xanthine</name>
        <dbReference type="ChEBI" id="CHEBI:17712"/>
    </ligand>
</feature>
<organism evidence="8 9">
    <name type="scientific">Brevinema andersonii</name>
    <dbReference type="NCBI Taxonomy" id="34097"/>
    <lineage>
        <taxon>Bacteria</taxon>
        <taxon>Pseudomonadati</taxon>
        <taxon>Spirochaetota</taxon>
        <taxon>Spirochaetia</taxon>
        <taxon>Brevinematales</taxon>
        <taxon>Brevinemataceae</taxon>
        <taxon>Brevinema</taxon>
    </lineage>
</organism>
<dbReference type="EMBL" id="FOKY01000014">
    <property type="protein sequence ID" value="SFB87796.1"/>
    <property type="molecule type" value="Genomic_DNA"/>
</dbReference>
<dbReference type="EC" id="2.4.2.22" evidence="5 6"/>
<dbReference type="InterPro" id="IPR029057">
    <property type="entry name" value="PRTase-like"/>
</dbReference>
<dbReference type="GO" id="GO:0005737">
    <property type="term" value="C:cytoplasm"/>
    <property type="evidence" value="ECO:0007669"/>
    <property type="project" value="UniProtKB-SubCell"/>
</dbReference>
<comment type="similarity">
    <text evidence="5">Belongs to the purine/pyrimidine phosphoribosyltransferase family. Xpt subfamily.</text>
</comment>
<dbReference type="GO" id="GO:0046110">
    <property type="term" value="P:xanthine metabolic process"/>
    <property type="evidence" value="ECO:0007669"/>
    <property type="project" value="UniProtKB-UniRule"/>
</dbReference>
<dbReference type="RefSeq" id="WP_092319578.1">
    <property type="nucleotide sequence ID" value="NZ_FOKY01000014.1"/>
</dbReference>
<evidence type="ECO:0000313" key="9">
    <source>
        <dbReference type="Proteomes" id="UP000240042"/>
    </source>
</evidence>
<protein>
    <recommendedName>
        <fullName evidence="5 6">Xanthine phosphoribosyltransferase</fullName>
        <shortName evidence="5">XPRTase</shortName>
        <ecNumber evidence="5 6">2.4.2.22</ecNumber>
    </recommendedName>
</protein>
<dbReference type="HAMAP" id="MF_01184">
    <property type="entry name" value="XPRTase"/>
    <property type="match status" value="1"/>
</dbReference>
<comment type="subunit">
    <text evidence="5">Homodimer.</text>
</comment>
<comment type="caution">
    <text evidence="5">Lacks conserved residue(s) required for the propagation of feature annotation.</text>
</comment>
<dbReference type="NCBIfam" id="NF006671">
    <property type="entry name" value="PRK09219.1"/>
    <property type="match status" value="1"/>
</dbReference>
<keyword evidence="1 5" id="KW-0963">Cytoplasm</keyword>
<evidence type="ECO:0000259" key="7">
    <source>
        <dbReference type="Pfam" id="PF00156"/>
    </source>
</evidence>
<dbReference type="OrthoDB" id="9783570at2"/>
<dbReference type="GO" id="GO:0032265">
    <property type="term" value="P:XMP salvage"/>
    <property type="evidence" value="ECO:0007669"/>
    <property type="project" value="UniProtKB-UniRule"/>
</dbReference>
<evidence type="ECO:0000256" key="3">
    <source>
        <dbReference type="ARBA" id="ARBA00022679"/>
    </source>
</evidence>
<dbReference type="GO" id="GO:0006166">
    <property type="term" value="P:purine ribonucleoside salvage"/>
    <property type="evidence" value="ECO:0007669"/>
    <property type="project" value="UniProtKB-KW"/>
</dbReference>
<gene>
    <name evidence="5" type="primary">xpt</name>
    <name evidence="8" type="ORF">SAMN02745150_01162</name>
</gene>
<feature type="binding site" evidence="5">
    <location>
        <begin position="127"/>
        <end position="131"/>
    </location>
    <ligand>
        <name>5-phospho-alpha-D-ribose 1-diphosphate</name>
        <dbReference type="ChEBI" id="CHEBI:58017"/>
    </ligand>
</feature>
<feature type="binding site" evidence="5">
    <location>
        <position position="27"/>
    </location>
    <ligand>
        <name>xanthine</name>
        <dbReference type="ChEBI" id="CHEBI:17712"/>
    </ligand>
</feature>
<dbReference type="SUPFAM" id="SSF53271">
    <property type="entry name" value="PRTase-like"/>
    <property type="match status" value="1"/>
</dbReference>
<feature type="domain" description="Phosphoribosyltransferase" evidence="7">
    <location>
        <begin position="36"/>
        <end position="156"/>
    </location>
</feature>
<keyword evidence="2 5" id="KW-0328">Glycosyltransferase</keyword>
<proteinExistence type="inferred from homology"/>
<dbReference type="PANTHER" id="PTHR43864:SF1">
    <property type="entry name" value="XANTHINE PHOSPHORIBOSYLTRANSFERASE"/>
    <property type="match status" value="1"/>
</dbReference>
<dbReference type="InterPro" id="IPR050118">
    <property type="entry name" value="Pur/Pyrimidine_PRTase"/>
</dbReference>
<dbReference type="UniPathway" id="UPA00602">
    <property type="reaction ID" value="UER00658"/>
</dbReference>
<evidence type="ECO:0000256" key="1">
    <source>
        <dbReference type="ARBA" id="ARBA00022490"/>
    </source>
</evidence>
<dbReference type="Pfam" id="PF00156">
    <property type="entry name" value="Pribosyltran"/>
    <property type="match status" value="1"/>
</dbReference>
<keyword evidence="4 5" id="KW-0660">Purine salvage</keyword>
<evidence type="ECO:0000313" key="8">
    <source>
        <dbReference type="EMBL" id="SFB87796.1"/>
    </source>
</evidence>
<comment type="pathway">
    <text evidence="5">Purine metabolism; XMP biosynthesis via salvage pathway; XMP from xanthine: step 1/1.</text>
</comment>
<dbReference type="InterPro" id="IPR010079">
    <property type="entry name" value="Xanthine_PRibTrfase"/>
</dbReference>
<dbReference type="Gene3D" id="3.40.50.2020">
    <property type="match status" value="1"/>
</dbReference>
<evidence type="ECO:0000256" key="6">
    <source>
        <dbReference type="NCBIfam" id="TIGR01744"/>
    </source>
</evidence>
<dbReference type="STRING" id="34097.SAMN02745150_01162"/>